<dbReference type="Gene3D" id="1.10.357.10">
    <property type="entry name" value="Tetracycline Repressor, domain 2"/>
    <property type="match status" value="1"/>
</dbReference>
<dbReference type="InterPro" id="IPR050109">
    <property type="entry name" value="HTH-type_TetR-like_transc_reg"/>
</dbReference>
<dbReference type="eggNOG" id="COG1309">
    <property type="taxonomic scope" value="Bacteria"/>
</dbReference>
<evidence type="ECO:0000256" key="4">
    <source>
        <dbReference type="PROSITE-ProRule" id="PRU00335"/>
    </source>
</evidence>
<evidence type="ECO:0000256" key="3">
    <source>
        <dbReference type="ARBA" id="ARBA00023163"/>
    </source>
</evidence>
<keyword evidence="3" id="KW-0804">Transcription</keyword>
<dbReference type="OrthoDB" id="3212503at2"/>
<proteinExistence type="predicted"/>
<reference evidence="6" key="2">
    <citation type="submission" date="2014-03" db="EMBL/GenBank/DDBJ databases">
        <authorList>
            <person name="Urmite Genomes"/>
        </authorList>
    </citation>
    <scope>NUCLEOTIDE SEQUENCE</scope>
    <source>
        <strain evidence="6">DSM 44829</strain>
    </source>
</reference>
<dbReference type="GO" id="GO:0000976">
    <property type="term" value="F:transcription cis-regulatory region binding"/>
    <property type="evidence" value="ECO:0007669"/>
    <property type="project" value="TreeGrafter"/>
</dbReference>
<keyword evidence="7" id="KW-1185">Reference proteome</keyword>
<gene>
    <name evidence="6" type="ORF">BN977_03981</name>
</gene>
<evidence type="ECO:0000256" key="1">
    <source>
        <dbReference type="ARBA" id="ARBA00023015"/>
    </source>
</evidence>
<reference evidence="6" key="1">
    <citation type="submission" date="2014-03" db="EMBL/GenBank/DDBJ databases">
        <title>Draft Genome Sequence of Mycobacterium cosmeticum DSM 44829.</title>
        <authorList>
            <person name="Croce O."/>
            <person name="Robert C."/>
            <person name="Raoult D."/>
            <person name="Drancourt M."/>
        </authorList>
    </citation>
    <scope>NUCLEOTIDE SEQUENCE [LARGE SCALE GENOMIC DNA]</scope>
    <source>
        <strain evidence="6">DSM 44829</strain>
    </source>
</reference>
<evidence type="ECO:0000313" key="7">
    <source>
        <dbReference type="Proteomes" id="UP000028870"/>
    </source>
</evidence>
<dbReference type="PRINTS" id="PR00455">
    <property type="entry name" value="HTHTETR"/>
</dbReference>
<accession>W9B2Z6</accession>
<dbReference type="SUPFAM" id="SSF46689">
    <property type="entry name" value="Homeodomain-like"/>
    <property type="match status" value="1"/>
</dbReference>
<evidence type="ECO:0000259" key="5">
    <source>
        <dbReference type="PROSITE" id="PS50977"/>
    </source>
</evidence>
<dbReference type="RefSeq" id="WP_036400807.1">
    <property type="nucleotide sequence ID" value="NZ_CCBB010000003.1"/>
</dbReference>
<organism evidence="6 7">
    <name type="scientific">Mycolicibacterium cosmeticum</name>
    <dbReference type="NCBI Taxonomy" id="258533"/>
    <lineage>
        <taxon>Bacteria</taxon>
        <taxon>Bacillati</taxon>
        <taxon>Actinomycetota</taxon>
        <taxon>Actinomycetes</taxon>
        <taxon>Mycobacteriales</taxon>
        <taxon>Mycobacteriaceae</taxon>
        <taxon>Mycolicibacterium</taxon>
    </lineage>
</organism>
<sequence length="198" mass="21947">MGRKGWGGAPPTDDAEARKRIIDATRAMIDERGAGRTALADVAEALGITRRTIYRYFTGTEDLFTAVAEVSLEGFVAEVGILTANLNVTDQLVEVVAHIIERLPHEPLLELLLDSDRTSSFSRGMLTAGVIARCRTMLRHTHIDWAAMGYDDDMLDELVEFLLRNIQSMIVAPTDPPRTGARLRAYLRRWIGPALNVT</sequence>
<dbReference type="PANTHER" id="PTHR30055:SF234">
    <property type="entry name" value="HTH-TYPE TRANSCRIPTIONAL REGULATOR BETI"/>
    <property type="match status" value="1"/>
</dbReference>
<protein>
    <submittedName>
        <fullName evidence="6">TetR family transcriptional regulator</fullName>
    </submittedName>
</protein>
<dbReference type="GO" id="GO:0003700">
    <property type="term" value="F:DNA-binding transcription factor activity"/>
    <property type="evidence" value="ECO:0007669"/>
    <property type="project" value="TreeGrafter"/>
</dbReference>
<feature type="DNA-binding region" description="H-T-H motif" evidence="4">
    <location>
        <begin position="38"/>
        <end position="57"/>
    </location>
</feature>
<keyword evidence="2 4" id="KW-0238">DNA-binding</keyword>
<dbReference type="PROSITE" id="PS50977">
    <property type="entry name" value="HTH_TETR_2"/>
    <property type="match status" value="1"/>
</dbReference>
<evidence type="ECO:0000313" key="6">
    <source>
        <dbReference type="EMBL" id="CDO09161.1"/>
    </source>
</evidence>
<keyword evidence="1" id="KW-0805">Transcription regulation</keyword>
<dbReference type="InterPro" id="IPR009057">
    <property type="entry name" value="Homeodomain-like_sf"/>
</dbReference>
<dbReference type="STRING" id="258533.BN977_03981"/>
<dbReference type="Proteomes" id="UP000028870">
    <property type="component" value="Unassembled WGS sequence"/>
</dbReference>
<comment type="caution">
    <text evidence="6">The sequence shown here is derived from an EMBL/GenBank/DDBJ whole genome shotgun (WGS) entry which is preliminary data.</text>
</comment>
<evidence type="ECO:0000256" key="2">
    <source>
        <dbReference type="ARBA" id="ARBA00023125"/>
    </source>
</evidence>
<dbReference type="PANTHER" id="PTHR30055">
    <property type="entry name" value="HTH-TYPE TRANSCRIPTIONAL REGULATOR RUTR"/>
    <property type="match status" value="1"/>
</dbReference>
<dbReference type="Pfam" id="PF00440">
    <property type="entry name" value="TetR_N"/>
    <property type="match status" value="1"/>
</dbReference>
<feature type="domain" description="HTH tetR-type" evidence="5">
    <location>
        <begin position="15"/>
        <end position="75"/>
    </location>
</feature>
<dbReference type="InterPro" id="IPR001647">
    <property type="entry name" value="HTH_TetR"/>
</dbReference>
<dbReference type="EMBL" id="CCBB010000003">
    <property type="protein sequence ID" value="CDO09161.1"/>
    <property type="molecule type" value="Genomic_DNA"/>
</dbReference>
<dbReference type="AlphaFoldDB" id="W9B2Z6"/>
<name>W9B2Z6_MYCCO</name>